<feature type="non-terminal residue" evidence="1">
    <location>
        <position position="1"/>
    </location>
</feature>
<dbReference type="AlphaFoldDB" id="A0AA38CMN5"/>
<proteinExistence type="predicted"/>
<feature type="non-terminal residue" evidence="1">
    <location>
        <position position="56"/>
    </location>
</feature>
<dbReference type="EMBL" id="JAHRHJ020000009">
    <property type="protein sequence ID" value="KAH9303170.1"/>
    <property type="molecule type" value="Genomic_DNA"/>
</dbReference>
<gene>
    <name evidence="1" type="ORF">KI387_014753</name>
</gene>
<organism evidence="1 2">
    <name type="scientific">Taxus chinensis</name>
    <name type="common">Chinese yew</name>
    <name type="synonym">Taxus wallichiana var. chinensis</name>
    <dbReference type="NCBI Taxonomy" id="29808"/>
    <lineage>
        <taxon>Eukaryota</taxon>
        <taxon>Viridiplantae</taxon>
        <taxon>Streptophyta</taxon>
        <taxon>Embryophyta</taxon>
        <taxon>Tracheophyta</taxon>
        <taxon>Spermatophyta</taxon>
        <taxon>Pinopsida</taxon>
        <taxon>Pinidae</taxon>
        <taxon>Conifers II</taxon>
        <taxon>Cupressales</taxon>
        <taxon>Taxaceae</taxon>
        <taxon>Taxus</taxon>
    </lineage>
</organism>
<name>A0AA38CMN5_TAXCH</name>
<reference evidence="1 2" key="1">
    <citation type="journal article" date="2021" name="Nat. Plants">
        <title>The Taxus genome provides insights into paclitaxel biosynthesis.</title>
        <authorList>
            <person name="Xiong X."/>
            <person name="Gou J."/>
            <person name="Liao Q."/>
            <person name="Li Y."/>
            <person name="Zhou Q."/>
            <person name="Bi G."/>
            <person name="Li C."/>
            <person name="Du R."/>
            <person name="Wang X."/>
            <person name="Sun T."/>
            <person name="Guo L."/>
            <person name="Liang H."/>
            <person name="Lu P."/>
            <person name="Wu Y."/>
            <person name="Zhang Z."/>
            <person name="Ro D.K."/>
            <person name="Shang Y."/>
            <person name="Huang S."/>
            <person name="Yan J."/>
        </authorList>
    </citation>
    <scope>NUCLEOTIDE SEQUENCE [LARGE SCALE GENOMIC DNA]</scope>
    <source>
        <strain evidence="1">Ta-2019</strain>
    </source>
</reference>
<keyword evidence="2" id="KW-1185">Reference proteome</keyword>
<evidence type="ECO:0000313" key="1">
    <source>
        <dbReference type="EMBL" id="KAH9303170.1"/>
    </source>
</evidence>
<comment type="caution">
    <text evidence="1">The sequence shown here is derived from an EMBL/GenBank/DDBJ whole genome shotgun (WGS) entry which is preliminary data.</text>
</comment>
<evidence type="ECO:0000313" key="2">
    <source>
        <dbReference type="Proteomes" id="UP000824469"/>
    </source>
</evidence>
<sequence>EVKITGFHLSSAMRTIWPGSLCQMSAHDNGRGGVITLLSPDLTSNIISWGSDPTHQ</sequence>
<accession>A0AA38CMN5</accession>
<protein>
    <submittedName>
        <fullName evidence="1">Uncharacterized protein</fullName>
    </submittedName>
</protein>
<dbReference type="Proteomes" id="UP000824469">
    <property type="component" value="Unassembled WGS sequence"/>
</dbReference>